<proteinExistence type="inferred from homology"/>
<evidence type="ECO:0000256" key="8">
    <source>
        <dbReference type="SAM" id="MobiDB-lite"/>
    </source>
</evidence>
<comment type="similarity">
    <text evidence="1">Belongs to the protein kinase superfamily. CMGC Ser/Thr protein kinase family. CDC2/CDKX subfamily.</text>
</comment>
<keyword evidence="3" id="KW-0067">ATP-binding</keyword>
<dbReference type="InParanoid" id="A0A0G4GV37"/>
<dbReference type="GO" id="GO:0005634">
    <property type="term" value="C:nucleus"/>
    <property type="evidence" value="ECO:0007669"/>
    <property type="project" value="TreeGrafter"/>
</dbReference>
<feature type="compositionally biased region" description="Basic residues" evidence="8">
    <location>
        <begin position="539"/>
        <end position="552"/>
    </location>
</feature>
<evidence type="ECO:0000256" key="6">
    <source>
        <dbReference type="ARBA" id="ARBA00041902"/>
    </source>
</evidence>
<reference evidence="10 11" key="1">
    <citation type="submission" date="2014-11" db="EMBL/GenBank/DDBJ databases">
        <authorList>
            <person name="Zhu J."/>
            <person name="Qi W."/>
            <person name="Song R."/>
        </authorList>
    </citation>
    <scope>NUCLEOTIDE SEQUENCE [LARGE SCALE GENOMIC DNA]</scope>
</reference>
<dbReference type="InterPro" id="IPR008271">
    <property type="entry name" value="Ser/Thr_kinase_AS"/>
</dbReference>
<evidence type="ECO:0000256" key="5">
    <source>
        <dbReference type="ARBA" id="ARBA00039612"/>
    </source>
</evidence>
<evidence type="ECO:0000256" key="7">
    <source>
        <dbReference type="ARBA" id="ARBA00042858"/>
    </source>
</evidence>
<comment type="subunit">
    <text evidence="4">May form a complex composed of at least the catalytic subunit CRK2 and a cyclin.</text>
</comment>
<evidence type="ECO:0000313" key="10">
    <source>
        <dbReference type="EMBL" id="CEM34706.1"/>
    </source>
</evidence>
<dbReference type="InterPro" id="IPR050108">
    <property type="entry name" value="CDK"/>
</dbReference>
<dbReference type="GO" id="GO:0005524">
    <property type="term" value="F:ATP binding"/>
    <property type="evidence" value="ECO:0007669"/>
    <property type="project" value="UniProtKB-KW"/>
</dbReference>
<evidence type="ECO:0000256" key="1">
    <source>
        <dbReference type="ARBA" id="ARBA00006485"/>
    </source>
</evidence>
<feature type="compositionally biased region" description="Basic and acidic residues" evidence="8">
    <location>
        <begin position="295"/>
        <end position="306"/>
    </location>
</feature>
<feature type="compositionally biased region" description="Basic and acidic residues" evidence="8">
    <location>
        <begin position="267"/>
        <end position="277"/>
    </location>
</feature>
<dbReference type="Pfam" id="PF00069">
    <property type="entry name" value="Pkinase"/>
    <property type="match status" value="1"/>
</dbReference>
<dbReference type="SMART" id="SM00220">
    <property type="entry name" value="S_TKc"/>
    <property type="match status" value="1"/>
</dbReference>
<dbReference type="VEuPathDB" id="CryptoDB:Vbra_18694"/>
<dbReference type="AlphaFoldDB" id="A0A0G4GV37"/>
<feature type="domain" description="Protein kinase" evidence="9">
    <location>
        <begin position="1"/>
        <end position="226"/>
    </location>
</feature>
<feature type="region of interest" description="Disordered" evidence="8">
    <location>
        <begin position="267"/>
        <end position="558"/>
    </location>
</feature>
<dbReference type="PANTHER" id="PTHR24056">
    <property type="entry name" value="CELL DIVISION PROTEIN KINASE"/>
    <property type="match status" value="1"/>
</dbReference>
<dbReference type="EMBL" id="CDMY01000831">
    <property type="protein sequence ID" value="CEM34706.1"/>
    <property type="molecule type" value="Genomic_DNA"/>
</dbReference>
<dbReference type="Gene3D" id="1.10.510.10">
    <property type="entry name" value="Transferase(Phosphotransferase) domain 1"/>
    <property type="match status" value="1"/>
</dbReference>
<dbReference type="STRING" id="1169540.A0A0G4GV37"/>
<sequence>MADANYAGPSLEEVCDVWFQILSGLHQLHRKQLIHLDMKDDNCMVGQDGKTVKVGDLGATRVHNPDSRRHMDTNVVALGMRAPELLMGTKRYGPEVDVWAAGVTIAQFASGRMPFIPTRLTDDREEDLLGCIAASRATPPSLHWLHIDRPFTQRLRHRRLAVREDLDGSVSRAATHGLLSRSKEQGCYGRFDIGQDHPLVDLLDSMLCLEPTFRLTAEQALNHPALAAARAQHECSSAAVQAAAAHTGLNHSVAPEAPLPREVQDVEMKENDPEQPKDPAASTHGLGGSVRGWKRAREDGHQHDDAGGEPAGDVNKGFGRQESQGAPFHAPPNGSASAAAAVVQPLDQPMHDPHNNGGEPARGGELQQPDVNMADPPPHPDDEGHSGRHAANNQPPAIHGQPPPPTGNAADADRRADNGHRSPASAAGQPQAGEAPDQAVHQDDGGDQQRLDPAGIESSRRGAKRGRDDDRDEGGDEMGDQPQGELPDQDMPPVGHPGGDEQAENAADEGRGGAVLLPEQAEPAAKRRRRIPPDEQPLKRLRRSPRLRKRRRREEGHE</sequence>
<dbReference type="GO" id="GO:0004674">
    <property type="term" value="F:protein serine/threonine kinase activity"/>
    <property type="evidence" value="ECO:0007669"/>
    <property type="project" value="TreeGrafter"/>
</dbReference>
<protein>
    <recommendedName>
        <fullName evidence="5">Cyclin-dependent kinase 2 homolog</fullName>
    </recommendedName>
    <alternativeName>
        <fullName evidence="6">Cell division control protein 2 homolog</fullName>
    </alternativeName>
    <alternativeName>
        <fullName evidence="7">cdc2-related kinase 2</fullName>
    </alternativeName>
</protein>
<gene>
    <name evidence="10" type="ORF">Vbra_18694</name>
</gene>
<dbReference type="OrthoDB" id="413582at2759"/>
<evidence type="ECO:0000259" key="9">
    <source>
        <dbReference type="PROSITE" id="PS50011"/>
    </source>
</evidence>
<evidence type="ECO:0000256" key="4">
    <source>
        <dbReference type="ARBA" id="ARBA00038543"/>
    </source>
</evidence>
<feature type="compositionally biased region" description="Acidic residues" evidence="8">
    <location>
        <begin position="470"/>
        <end position="479"/>
    </location>
</feature>
<dbReference type="PROSITE" id="PS00108">
    <property type="entry name" value="PROTEIN_KINASE_ST"/>
    <property type="match status" value="1"/>
</dbReference>
<dbReference type="SUPFAM" id="SSF56112">
    <property type="entry name" value="Protein kinase-like (PK-like)"/>
    <property type="match status" value="1"/>
</dbReference>
<evidence type="ECO:0000256" key="3">
    <source>
        <dbReference type="ARBA" id="ARBA00022840"/>
    </source>
</evidence>
<dbReference type="PROSITE" id="PS50011">
    <property type="entry name" value="PROTEIN_KINASE_DOM"/>
    <property type="match status" value="1"/>
</dbReference>
<feature type="compositionally biased region" description="Basic and acidic residues" evidence="8">
    <location>
        <begin position="411"/>
        <end position="420"/>
    </location>
</feature>
<dbReference type="Proteomes" id="UP000041254">
    <property type="component" value="Unassembled WGS sequence"/>
</dbReference>
<evidence type="ECO:0000256" key="2">
    <source>
        <dbReference type="ARBA" id="ARBA00022741"/>
    </source>
</evidence>
<dbReference type="InterPro" id="IPR000719">
    <property type="entry name" value="Prot_kinase_dom"/>
</dbReference>
<evidence type="ECO:0000313" key="11">
    <source>
        <dbReference type="Proteomes" id="UP000041254"/>
    </source>
</evidence>
<dbReference type="InterPro" id="IPR011009">
    <property type="entry name" value="Kinase-like_dom_sf"/>
</dbReference>
<organism evidence="10 11">
    <name type="scientific">Vitrella brassicaformis (strain CCMP3155)</name>
    <dbReference type="NCBI Taxonomy" id="1169540"/>
    <lineage>
        <taxon>Eukaryota</taxon>
        <taxon>Sar</taxon>
        <taxon>Alveolata</taxon>
        <taxon>Colpodellida</taxon>
        <taxon>Vitrellaceae</taxon>
        <taxon>Vitrella</taxon>
    </lineage>
</organism>
<keyword evidence="2" id="KW-0547">Nucleotide-binding</keyword>
<accession>A0A0G4GV37</accession>
<keyword evidence="11" id="KW-1185">Reference proteome</keyword>
<feature type="compositionally biased region" description="Basic and acidic residues" evidence="8">
    <location>
        <begin position="440"/>
        <end position="450"/>
    </location>
</feature>
<name>A0A0G4GV37_VITBC</name>